<feature type="region of interest" description="Disordered" evidence="1">
    <location>
        <begin position="177"/>
        <end position="197"/>
    </location>
</feature>
<accession>A0ABS7T8J2</accession>
<evidence type="ECO:0000313" key="3">
    <source>
        <dbReference type="EMBL" id="MBZ4040170.1"/>
    </source>
</evidence>
<proteinExistence type="predicted"/>
<dbReference type="RefSeq" id="WP_223676624.1">
    <property type="nucleotide sequence ID" value="NZ_JAINZW010000005.1"/>
</dbReference>
<organism evidence="3 4">
    <name type="scientific">Novilysobacter selenitireducens</name>
    <dbReference type="NCBI Taxonomy" id="2872639"/>
    <lineage>
        <taxon>Bacteria</taxon>
        <taxon>Pseudomonadati</taxon>
        <taxon>Pseudomonadota</taxon>
        <taxon>Gammaproteobacteria</taxon>
        <taxon>Lysobacterales</taxon>
        <taxon>Lysobacteraceae</taxon>
        <taxon>Novilysobacter</taxon>
    </lineage>
</organism>
<keyword evidence="4" id="KW-1185">Reference proteome</keyword>
<feature type="signal peptide" evidence="2">
    <location>
        <begin position="1"/>
        <end position="33"/>
    </location>
</feature>
<evidence type="ECO:0008006" key="5">
    <source>
        <dbReference type="Google" id="ProtNLM"/>
    </source>
</evidence>
<protein>
    <recommendedName>
        <fullName evidence="5">Secreted protein</fullName>
    </recommendedName>
</protein>
<feature type="chain" id="PRO_5046779466" description="Secreted protein" evidence="2">
    <location>
        <begin position="34"/>
        <end position="197"/>
    </location>
</feature>
<dbReference type="Proteomes" id="UP001430954">
    <property type="component" value="Unassembled WGS sequence"/>
</dbReference>
<gene>
    <name evidence="3" type="ORF">K6753_11575</name>
</gene>
<comment type="caution">
    <text evidence="3">The sequence shown here is derived from an EMBL/GenBank/DDBJ whole genome shotgun (WGS) entry which is preliminary data.</text>
</comment>
<name>A0ABS7T8J2_9GAMM</name>
<sequence>MNPALDAPHRRGAGAWLMAAALCVASVASFAQAPKPTASAPVEVVGTGDVWLDNYLADVNVYGRQYRAAFVDELVRYYAAPRAMAVQLLDGDGWRPGDLFLACAVAQRRGRPCRYVVERLDAAQGWTPLLQAHDMAAGSPDLHRIKRDLVDTYRRWARPILLDVALQADFPERAKDPANRFVAPAPAPAPADGEERN</sequence>
<reference evidence="3 4" key="1">
    <citation type="submission" date="2021-09" db="EMBL/GenBank/DDBJ databases">
        <title>Lysobacter sp. 13A isolated from the river sediment.</title>
        <authorList>
            <person name="Liu H."/>
            <person name="Li S."/>
            <person name="Mao S."/>
        </authorList>
    </citation>
    <scope>NUCLEOTIDE SEQUENCE [LARGE SCALE GENOMIC DNA]</scope>
    <source>
        <strain evidence="3 4">13A</strain>
    </source>
</reference>
<evidence type="ECO:0000256" key="2">
    <source>
        <dbReference type="SAM" id="SignalP"/>
    </source>
</evidence>
<evidence type="ECO:0000256" key="1">
    <source>
        <dbReference type="SAM" id="MobiDB-lite"/>
    </source>
</evidence>
<dbReference type="EMBL" id="JAINZW010000005">
    <property type="protein sequence ID" value="MBZ4040170.1"/>
    <property type="molecule type" value="Genomic_DNA"/>
</dbReference>
<evidence type="ECO:0000313" key="4">
    <source>
        <dbReference type="Proteomes" id="UP001430954"/>
    </source>
</evidence>
<keyword evidence="2" id="KW-0732">Signal</keyword>